<evidence type="ECO:0000259" key="18">
    <source>
        <dbReference type="PROSITE" id="PS50110"/>
    </source>
</evidence>
<dbReference type="Pfam" id="PF00069">
    <property type="entry name" value="Pkinase"/>
    <property type="match status" value="1"/>
</dbReference>
<dbReference type="CDD" id="cd16922">
    <property type="entry name" value="HATPase_EvgS-ArcB-TorS-like"/>
    <property type="match status" value="1"/>
</dbReference>
<dbReference type="InterPro" id="IPR003661">
    <property type="entry name" value="HisK_dim/P_dom"/>
</dbReference>
<dbReference type="SMART" id="SM00387">
    <property type="entry name" value="HATPase_c"/>
    <property type="match status" value="1"/>
</dbReference>
<evidence type="ECO:0000256" key="7">
    <source>
        <dbReference type="ARBA" id="ARBA00022741"/>
    </source>
</evidence>
<dbReference type="FunFam" id="1.10.287.130:FF:000038">
    <property type="entry name" value="Sensory transduction histidine kinase"/>
    <property type="match status" value="1"/>
</dbReference>
<dbReference type="PROSITE" id="PS50109">
    <property type="entry name" value="HIS_KIN"/>
    <property type="match status" value="1"/>
</dbReference>
<dbReference type="RefSeq" id="WP_008276929.1">
    <property type="nucleotide sequence ID" value="NZ_AAXW01000033.1"/>
</dbReference>
<dbReference type="InterPro" id="IPR004358">
    <property type="entry name" value="Sig_transdc_His_kin-like_C"/>
</dbReference>
<keyword evidence="20" id="KW-1185">Reference proteome</keyword>
<evidence type="ECO:0000256" key="4">
    <source>
        <dbReference type="ARBA" id="ARBA00012438"/>
    </source>
</evidence>
<dbReference type="PRINTS" id="PR00344">
    <property type="entry name" value="BCTRLSENSOR"/>
</dbReference>
<feature type="coiled-coil region" evidence="15">
    <location>
        <begin position="1503"/>
        <end position="1555"/>
    </location>
</feature>
<dbReference type="InterPro" id="IPR005467">
    <property type="entry name" value="His_kinase_dom"/>
</dbReference>
<evidence type="ECO:0000256" key="3">
    <source>
        <dbReference type="ARBA" id="ARBA00006402"/>
    </source>
</evidence>
<proteinExistence type="inferred from homology"/>
<dbReference type="InterPro" id="IPR000719">
    <property type="entry name" value="Prot_kinase_dom"/>
</dbReference>
<comment type="similarity">
    <text evidence="3">In the N-terminal section; belongs to the phytochrome family.</text>
</comment>
<evidence type="ECO:0000256" key="5">
    <source>
        <dbReference type="ARBA" id="ARBA00022553"/>
    </source>
</evidence>
<dbReference type="PROSITE" id="PS00108">
    <property type="entry name" value="PROTEIN_KINASE_ST"/>
    <property type="match status" value="1"/>
</dbReference>
<dbReference type="FunFam" id="3.30.565.10:FF:000010">
    <property type="entry name" value="Sensor histidine kinase RcsC"/>
    <property type="match status" value="1"/>
</dbReference>
<dbReference type="InterPro" id="IPR036097">
    <property type="entry name" value="HisK_dim/P_sf"/>
</dbReference>
<dbReference type="SUPFAM" id="SSF52172">
    <property type="entry name" value="CheY-like"/>
    <property type="match status" value="1"/>
</dbReference>
<dbReference type="eggNOG" id="COG3899">
    <property type="taxonomic scope" value="Bacteria"/>
</dbReference>
<dbReference type="Gene3D" id="3.40.50.300">
    <property type="entry name" value="P-loop containing nucleotide triphosphate hydrolases"/>
    <property type="match status" value="1"/>
</dbReference>
<keyword evidence="6" id="KW-0808">Transferase</keyword>
<dbReference type="Gene3D" id="1.10.287.130">
    <property type="match status" value="1"/>
</dbReference>
<organism evidence="19 20">
    <name type="scientific">Crocosphaera chwakensis CCY0110</name>
    <dbReference type="NCBI Taxonomy" id="391612"/>
    <lineage>
        <taxon>Bacteria</taxon>
        <taxon>Bacillati</taxon>
        <taxon>Cyanobacteriota</taxon>
        <taxon>Cyanophyceae</taxon>
        <taxon>Oscillatoriophycideae</taxon>
        <taxon>Chroococcales</taxon>
        <taxon>Aphanothecaceae</taxon>
        <taxon>Crocosphaera</taxon>
        <taxon>Crocosphaera chwakensis</taxon>
    </lineage>
</organism>
<name>A3IU74_9CHRO</name>
<dbReference type="InterPro" id="IPR003594">
    <property type="entry name" value="HATPase_dom"/>
</dbReference>
<keyword evidence="11" id="KW-0472">Membrane</keyword>
<evidence type="ECO:0000256" key="9">
    <source>
        <dbReference type="ARBA" id="ARBA00022840"/>
    </source>
</evidence>
<dbReference type="Gene3D" id="3.40.50.2300">
    <property type="match status" value="1"/>
</dbReference>
<feature type="modified residue" description="4-aspartylphosphate" evidence="14">
    <location>
        <position position="1849"/>
    </location>
</feature>
<sequence length="2001" mass="225953">MLNFTGYQQTKLLYNGTRTQVYQALRTADQKSVVVKVLRNPNPSFNELVQFRNQYIITRHLESPYIVKSLALERYGNGYALIMLDQGAISLSDYWKASERSLVEFLRIAIQLSEALHDLSQQRIIHKDIKPTNILIHPETQQIQLIDFSISSLLPKEQQQLVNPNILEGTLAYISPEQTGRMNRGIDYRTDFYSLGITFYELLTGELPFPTTDPMELVHSHIAKVPEKLGKEKEISQVLSDLVFKLMAKNAEERYQSALGLKFDLEQCLEQLENTGHILPFKLGKQDLCDRFTIPEKLYGRETDIQQLLDAFERVAIPSQSSVEMMLVAGFSGIGKTAVINEIHKPIVRKRGYFIKGKYDQFNRNIPFSAFVQAFRDLMGQLLSESDTELENWKQKILQAVGENGQVLIEVIPELEYIIGQQPKVSELSGSAAQNRFNLLFQKFVHIFTTKEHPLVIFLDDLQWSDLASLNLLKLLMENSEMGYLLILGAYRNNEVFPAHPLMLSLDELQKSQAVVNTITLKPLTFKQINQLIADTLVCGKDKAQPLSELVYQKTQGNPFFTTQFLKGLYEDKLITFNQNLGYWECDLSQIRDAALTNDVVEFVAQRLQKLTEETQQVLKLAACIGNQFDLETLAVVCEESPEKVARDIWEALQEGLILPISEAYKFFQGSLEESIQTVTVSYRFLHDRVQQAAYSLIPEEQKQETHLKIGQLLLNSTPATELDETLFTIVNQLNISKSLLVEPQQQIQLTELNLKAAQKARAATAYVAAYQYATTSINLLNSSQLEDSGWQAYYNLALPLHELAAETAYLNGDITCMEEWANIVLQQAKNAVDKMDIYATKMQAYMAQAKKLEALNIGLEALELLGVSFPESPTSVDIEQALNRTVSNLQGKVIEDLINLPVMTDKEKLAVAKILISVGPPAFQAARSFFPLVICELVNLSLNYGNSPFSGYGYACYGIFLNSIFQDPESAYQFGQLALNLSQRFNAPDMKSSVFMAVGVCTIHIKVHAKETLPILQEAYQSGLEGGNFEFPAYAAANRCHYLYLLGQELGSLEAEMETINDALARFKQDNALAWNKTFQQSIINLRYPSETPCNLEGIAYSEKISLPQLNEADHRSELHYLYFNKLVLNYLFGEVKQAQKNALQAEQYLDAVEGILVTITFNFYDSLTHLAVYPSLPNSESESIWSRVTNNQAKMKQWATHASMNFQHKYDLVEAEKCRVLDQKLEAIELYNKAIAGAKENEYIQEEALANELAAKFYLNWGQEKIAQTYMIEAYYCYARWGAKAKTNQLEKLYSQLLTPILQQPKISLETLQTYIPPSHQTAQISSSTNVGNLLDFNSVMKASQALSGEIELNKLITQLMQVILGNAGATKGVLIFNRNQQLTIEAIATQSVKQDKNLTITQRTSSLEKSSDIPLKLINLVKHQLEPLVINDILNQPEWASDAYLVKQQPKSILCLPILSQGKLQAILYLENNLITQAFTPERLEVLKLLCSQAAISLENAELYQQSQNYAHQLKQINQELEQRVEERTAELAEAKQKAETANQAKSEFLSNMSHELRTPLNGILGYAQILKRDSNLTSFQTQGLKIIHESGQHLLTLINDILDLSKIEARKMEIYPKGIHFPSFLDSVAGIIKMRAVDKNILFKSEFDSQLPLGIQADEKRLRQVLLNLLGNAIKFTDRGQVTFRVNAIQTEANQAQIRFEIVDTGVGITPEQATKIFQPFEQIGDIERRAEGTGLGLAITQQLVELMGSELKVSSTVGEGSTFSFETVFLVEETVPEMVVETPKKIVGYQGEKRTILVIDDREETRLLLHNMLKTLGFNIVCGEDGQQEIQLAKQIKPDLIVTDLVMPNKSGFEAIQEIREIPEIAQIPIIAVSASVLDTEQKSSLILGCDDFITKPIDENKLLNLLKKHLQLEWIYEPLKASKLEASGIMEIPPKEELTQFNDLVKRGLLPKVQQKAEQLKKQDKKYTIFAQKVAQLAEDFEVQQLQQFLAELSG</sequence>
<dbReference type="InterPro" id="IPR027417">
    <property type="entry name" value="P-loop_NTPase"/>
</dbReference>
<dbReference type="InterPro" id="IPR041664">
    <property type="entry name" value="AAA_16"/>
</dbReference>
<comment type="caution">
    <text evidence="19">The sequence shown here is derived from an EMBL/GenBank/DDBJ whole genome shotgun (WGS) entry which is preliminary data.</text>
</comment>
<dbReference type="PROSITE" id="PS50110">
    <property type="entry name" value="RESPONSE_REGULATORY"/>
    <property type="match status" value="1"/>
</dbReference>
<keyword evidence="9" id="KW-0067">ATP-binding</keyword>
<evidence type="ECO:0000256" key="11">
    <source>
        <dbReference type="ARBA" id="ARBA00023136"/>
    </source>
</evidence>
<dbReference type="PANTHER" id="PTHR43642">
    <property type="entry name" value="HYBRID SIGNAL TRANSDUCTION HISTIDINE KINASE G"/>
    <property type="match status" value="1"/>
</dbReference>
<dbReference type="SUPFAM" id="SSF55874">
    <property type="entry name" value="ATPase domain of HSP90 chaperone/DNA topoisomerase II/histidine kinase"/>
    <property type="match status" value="1"/>
</dbReference>
<dbReference type="SMART" id="SM00448">
    <property type="entry name" value="REC"/>
    <property type="match status" value="1"/>
</dbReference>
<evidence type="ECO:0000259" key="16">
    <source>
        <dbReference type="PROSITE" id="PS50011"/>
    </source>
</evidence>
<evidence type="ECO:0000256" key="12">
    <source>
        <dbReference type="ARBA" id="ARBA00023306"/>
    </source>
</evidence>
<comment type="catalytic activity">
    <reaction evidence="1">
        <text>ATP + protein L-histidine = ADP + protein N-phospho-L-histidine.</text>
        <dbReference type="EC" id="2.7.13.3"/>
    </reaction>
</comment>
<dbReference type="GO" id="GO:0005524">
    <property type="term" value="F:ATP binding"/>
    <property type="evidence" value="ECO:0007669"/>
    <property type="project" value="UniProtKB-KW"/>
</dbReference>
<dbReference type="EC" id="2.7.13.3" evidence="4"/>
<dbReference type="OrthoDB" id="9801841at2"/>
<dbReference type="Gene3D" id="1.10.510.10">
    <property type="entry name" value="Transferase(Phosphotransferase) domain 1"/>
    <property type="match status" value="1"/>
</dbReference>
<gene>
    <name evidence="19" type="ORF">CY0110_07124</name>
</gene>
<evidence type="ECO:0000313" key="20">
    <source>
        <dbReference type="Proteomes" id="UP000003781"/>
    </source>
</evidence>
<dbReference type="Pfam" id="PF00512">
    <property type="entry name" value="HisKA"/>
    <property type="match status" value="1"/>
</dbReference>
<dbReference type="SUPFAM" id="SSF56112">
    <property type="entry name" value="Protein kinase-like (PK-like)"/>
    <property type="match status" value="1"/>
</dbReference>
<dbReference type="SMART" id="SM00065">
    <property type="entry name" value="GAF"/>
    <property type="match status" value="1"/>
</dbReference>
<dbReference type="SUPFAM" id="SSF47384">
    <property type="entry name" value="Homodimeric domain of signal transducing histidine kinase"/>
    <property type="match status" value="1"/>
</dbReference>
<dbReference type="eggNOG" id="COG2205">
    <property type="taxonomic scope" value="Bacteria"/>
</dbReference>
<dbReference type="InterPro" id="IPR053159">
    <property type="entry name" value="Hybrid_Histidine_Kinase"/>
</dbReference>
<keyword evidence="7" id="KW-0547">Nucleotide-binding</keyword>
<dbReference type="InterPro" id="IPR011009">
    <property type="entry name" value="Kinase-like_dom_sf"/>
</dbReference>
<dbReference type="PANTHER" id="PTHR43642:SF1">
    <property type="entry name" value="HYBRID SIGNAL TRANSDUCTION HISTIDINE KINASE G"/>
    <property type="match status" value="1"/>
</dbReference>
<evidence type="ECO:0000256" key="13">
    <source>
        <dbReference type="ARBA" id="ARBA00074306"/>
    </source>
</evidence>
<keyword evidence="15" id="KW-0175">Coiled coil</keyword>
<dbReference type="Gene3D" id="3.30.450.40">
    <property type="match status" value="1"/>
</dbReference>
<dbReference type="CDD" id="cd00082">
    <property type="entry name" value="HisKA"/>
    <property type="match status" value="1"/>
</dbReference>
<dbReference type="InterPro" id="IPR001789">
    <property type="entry name" value="Sig_transdc_resp-reg_receiver"/>
</dbReference>
<evidence type="ECO:0000256" key="15">
    <source>
        <dbReference type="SAM" id="Coils"/>
    </source>
</evidence>
<evidence type="ECO:0000256" key="14">
    <source>
        <dbReference type="PROSITE-ProRule" id="PRU00169"/>
    </source>
</evidence>
<dbReference type="CDD" id="cd00156">
    <property type="entry name" value="REC"/>
    <property type="match status" value="1"/>
</dbReference>
<keyword evidence="5 14" id="KW-0597">Phosphoprotein</keyword>
<dbReference type="GO" id="GO:0000155">
    <property type="term" value="F:phosphorelay sensor kinase activity"/>
    <property type="evidence" value="ECO:0007669"/>
    <property type="project" value="InterPro"/>
</dbReference>
<keyword evidence="8 19" id="KW-0418">Kinase</keyword>
<dbReference type="Pfam" id="PF01590">
    <property type="entry name" value="GAF"/>
    <property type="match status" value="1"/>
</dbReference>
<evidence type="ECO:0000256" key="8">
    <source>
        <dbReference type="ARBA" id="ARBA00022777"/>
    </source>
</evidence>
<dbReference type="Pfam" id="PF13191">
    <property type="entry name" value="AAA_16"/>
    <property type="match status" value="1"/>
</dbReference>
<dbReference type="Pfam" id="PF00072">
    <property type="entry name" value="Response_reg"/>
    <property type="match status" value="1"/>
</dbReference>
<dbReference type="InterPro" id="IPR011006">
    <property type="entry name" value="CheY-like_superfamily"/>
</dbReference>
<evidence type="ECO:0000256" key="10">
    <source>
        <dbReference type="ARBA" id="ARBA00023012"/>
    </source>
</evidence>
<dbReference type="Pfam" id="PF02518">
    <property type="entry name" value="HATPase_c"/>
    <property type="match status" value="1"/>
</dbReference>
<dbReference type="GO" id="GO:0016020">
    <property type="term" value="C:membrane"/>
    <property type="evidence" value="ECO:0007669"/>
    <property type="project" value="UniProtKB-SubCell"/>
</dbReference>
<dbReference type="InterPro" id="IPR008271">
    <property type="entry name" value="Ser/Thr_kinase_AS"/>
</dbReference>
<evidence type="ECO:0000256" key="6">
    <source>
        <dbReference type="ARBA" id="ARBA00022679"/>
    </source>
</evidence>
<comment type="subcellular location">
    <subcellularLocation>
        <location evidence="2">Membrane</location>
    </subcellularLocation>
</comment>
<dbReference type="InterPro" id="IPR036890">
    <property type="entry name" value="HATPase_C_sf"/>
</dbReference>
<keyword evidence="10" id="KW-0902">Two-component regulatory system</keyword>
<dbReference type="EMBL" id="AAXW01000033">
    <property type="protein sequence ID" value="EAZ89948.1"/>
    <property type="molecule type" value="Genomic_DNA"/>
</dbReference>
<dbReference type="InterPro" id="IPR003018">
    <property type="entry name" value="GAF"/>
</dbReference>
<dbReference type="SUPFAM" id="SSF55781">
    <property type="entry name" value="GAF domain-like"/>
    <property type="match status" value="1"/>
</dbReference>
<dbReference type="Proteomes" id="UP000003781">
    <property type="component" value="Unassembled WGS sequence"/>
</dbReference>
<dbReference type="InterPro" id="IPR029016">
    <property type="entry name" value="GAF-like_dom_sf"/>
</dbReference>
<dbReference type="CDD" id="cd14014">
    <property type="entry name" value="STKc_PknB_like"/>
    <property type="match status" value="1"/>
</dbReference>
<dbReference type="SMART" id="SM00388">
    <property type="entry name" value="HisKA"/>
    <property type="match status" value="1"/>
</dbReference>
<evidence type="ECO:0000313" key="19">
    <source>
        <dbReference type="EMBL" id="EAZ89948.1"/>
    </source>
</evidence>
<keyword evidence="12" id="KW-0131">Cell cycle</keyword>
<feature type="domain" description="Histidine kinase" evidence="17">
    <location>
        <begin position="1555"/>
        <end position="1776"/>
    </location>
</feature>
<dbReference type="PROSITE" id="PS50011">
    <property type="entry name" value="PROTEIN_KINASE_DOM"/>
    <property type="match status" value="1"/>
</dbReference>
<evidence type="ECO:0000259" key="17">
    <source>
        <dbReference type="PROSITE" id="PS50109"/>
    </source>
</evidence>
<dbReference type="SUPFAM" id="SSF52540">
    <property type="entry name" value="P-loop containing nucleoside triphosphate hydrolases"/>
    <property type="match status" value="1"/>
</dbReference>
<dbReference type="eggNOG" id="COG0515">
    <property type="taxonomic scope" value="Bacteria"/>
</dbReference>
<protein>
    <recommendedName>
        <fullName evidence="13">Circadian input-output histidine kinase CikA</fullName>
        <ecNumber evidence="4">2.7.13.3</ecNumber>
    </recommendedName>
</protein>
<accession>A3IU74</accession>
<dbReference type="SMART" id="SM00220">
    <property type="entry name" value="S_TKc"/>
    <property type="match status" value="1"/>
</dbReference>
<evidence type="ECO:0000256" key="2">
    <source>
        <dbReference type="ARBA" id="ARBA00004370"/>
    </source>
</evidence>
<feature type="domain" description="Response regulatory" evidence="18">
    <location>
        <begin position="1800"/>
        <end position="1916"/>
    </location>
</feature>
<reference evidence="19 20" key="1">
    <citation type="submission" date="2007-03" db="EMBL/GenBank/DDBJ databases">
        <authorList>
            <person name="Stal L."/>
            <person name="Ferriera S."/>
            <person name="Johnson J."/>
            <person name="Kravitz S."/>
            <person name="Beeson K."/>
            <person name="Sutton G."/>
            <person name="Rogers Y.-H."/>
            <person name="Friedman R."/>
            <person name="Frazier M."/>
            <person name="Venter J.C."/>
        </authorList>
    </citation>
    <scope>NUCLEOTIDE SEQUENCE [LARGE SCALE GENOMIC DNA]</scope>
    <source>
        <strain evidence="19 20">CCY0110</strain>
    </source>
</reference>
<feature type="domain" description="Protein kinase" evidence="16">
    <location>
        <begin position="7"/>
        <end position="269"/>
    </location>
</feature>
<evidence type="ECO:0000256" key="1">
    <source>
        <dbReference type="ARBA" id="ARBA00000085"/>
    </source>
</evidence>
<dbReference type="Gene3D" id="3.30.565.10">
    <property type="entry name" value="Histidine kinase-like ATPase, C-terminal domain"/>
    <property type="match status" value="1"/>
</dbReference>